<comment type="similarity">
    <text evidence="1">Belongs to the ComF/GntX family.</text>
</comment>
<dbReference type="PANTHER" id="PTHR47505">
    <property type="entry name" value="DNA UTILIZATION PROTEIN YHGH"/>
    <property type="match status" value="1"/>
</dbReference>
<dbReference type="AlphaFoldDB" id="A0A7G8BHL4"/>
<dbReference type="Proteomes" id="UP000515312">
    <property type="component" value="Chromosome"/>
</dbReference>
<evidence type="ECO:0000313" key="4">
    <source>
        <dbReference type="Proteomes" id="UP000515312"/>
    </source>
</evidence>
<gene>
    <name evidence="3" type="ORF">H7849_23995</name>
</gene>
<dbReference type="KEGG" id="adin:H7849_23995"/>
<dbReference type="RefSeq" id="WP_186742991.1">
    <property type="nucleotide sequence ID" value="NZ_CP060394.1"/>
</dbReference>
<organism evidence="3 4">
    <name type="scientific">Alloacidobacterium dinghuense</name>
    <dbReference type="NCBI Taxonomy" id="2763107"/>
    <lineage>
        <taxon>Bacteria</taxon>
        <taxon>Pseudomonadati</taxon>
        <taxon>Acidobacteriota</taxon>
        <taxon>Terriglobia</taxon>
        <taxon>Terriglobales</taxon>
        <taxon>Acidobacteriaceae</taxon>
        <taxon>Alloacidobacterium</taxon>
    </lineage>
</organism>
<evidence type="ECO:0000259" key="2">
    <source>
        <dbReference type="Pfam" id="PF00156"/>
    </source>
</evidence>
<dbReference type="EMBL" id="CP060394">
    <property type="protein sequence ID" value="QNI32034.1"/>
    <property type="molecule type" value="Genomic_DNA"/>
</dbReference>
<dbReference type="Pfam" id="PF00156">
    <property type="entry name" value="Pribosyltran"/>
    <property type="match status" value="1"/>
</dbReference>
<accession>A0A7G8BHL4</accession>
<proteinExistence type="inferred from homology"/>
<dbReference type="Gene3D" id="3.40.50.2020">
    <property type="match status" value="1"/>
</dbReference>
<protein>
    <submittedName>
        <fullName evidence="3">ComF family protein</fullName>
    </submittedName>
</protein>
<dbReference type="SUPFAM" id="SSF53271">
    <property type="entry name" value="PRTase-like"/>
    <property type="match status" value="1"/>
</dbReference>
<feature type="domain" description="Phosphoribosyltransferase" evidence="2">
    <location>
        <begin position="78"/>
        <end position="201"/>
    </location>
</feature>
<name>A0A7G8BHL4_9BACT</name>
<dbReference type="CDD" id="cd06223">
    <property type="entry name" value="PRTases_typeI"/>
    <property type="match status" value="1"/>
</dbReference>
<reference evidence="3 4" key="1">
    <citation type="submission" date="2020-08" db="EMBL/GenBank/DDBJ databases">
        <title>Edaphobacter telluris sp. nov. and Acidobacterium dinghuensis sp. nov., two acidobacteria isolated from forest soil.</title>
        <authorList>
            <person name="Fu J."/>
            <person name="Qiu L."/>
        </authorList>
    </citation>
    <scope>NUCLEOTIDE SEQUENCE [LARGE SCALE GENOMIC DNA]</scope>
    <source>
        <strain evidence="3">4Y35</strain>
    </source>
</reference>
<sequence>MASPPFAQAVAHGLYQDKLRALLHLLKYDGMEPVADRLGQLLAQQILRMESIPEKTLVVPVPLFKAKQRQRGFNQAEVLARAAVKALRRARPQLQMTVATGALERRRSTQVQAGLTPHQRRANLRGAFFASSPNALKGAAVLLIDDIYTTGATARACAQALRRAGARSVHVATVARAQRQEMIQPPAMPAKELPMHEDVAFWDAGFVPAAPGV</sequence>
<evidence type="ECO:0000256" key="1">
    <source>
        <dbReference type="ARBA" id="ARBA00008007"/>
    </source>
</evidence>
<keyword evidence="4" id="KW-1185">Reference proteome</keyword>
<dbReference type="InterPro" id="IPR000836">
    <property type="entry name" value="PRTase_dom"/>
</dbReference>
<dbReference type="InterPro" id="IPR029057">
    <property type="entry name" value="PRTase-like"/>
</dbReference>
<dbReference type="PANTHER" id="PTHR47505:SF1">
    <property type="entry name" value="DNA UTILIZATION PROTEIN YHGH"/>
    <property type="match status" value="1"/>
</dbReference>
<evidence type="ECO:0000313" key="3">
    <source>
        <dbReference type="EMBL" id="QNI32034.1"/>
    </source>
</evidence>
<dbReference type="InterPro" id="IPR051910">
    <property type="entry name" value="ComF/GntX_DNA_util-trans"/>
</dbReference>